<dbReference type="InterPro" id="IPR026444">
    <property type="entry name" value="Secre_tail"/>
</dbReference>
<feature type="domain" description="Fibronectin type-III" evidence="5">
    <location>
        <begin position="1167"/>
        <end position="1260"/>
    </location>
</feature>
<dbReference type="SMART" id="SM00560">
    <property type="entry name" value="LamGL"/>
    <property type="match status" value="1"/>
</dbReference>
<dbReference type="PROSITE" id="PS50853">
    <property type="entry name" value="FN3"/>
    <property type="match status" value="5"/>
</dbReference>
<dbReference type="GO" id="GO:0005509">
    <property type="term" value="F:calcium ion binding"/>
    <property type="evidence" value="ECO:0007669"/>
    <property type="project" value="InterPro"/>
</dbReference>
<keyword evidence="2" id="KW-1015">Disulfide bond</keyword>
<dbReference type="SUPFAM" id="SSF49899">
    <property type="entry name" value="Concanavalin A-like lectins/glucanases"/>
    <property type="match status" value="1"/>
</dbReference>
<feature type="domain" description="Fibronectin type-III" evidence="5">
    <location>
        <begin position="598"/>
        <end position="683"/>
    </location>
</feature>
<proteinExistence type="predicted"/>
<feature type="domain" description="Fibronectin type-III" evidence="5">
    <location>
        <begin position="840"/>
        <end position="930"/>
    </location>
</feature>
<dbReference type="InterPro" id="IPR013783">
    <property type="entry name" value="Ig-like_fold"/>
</dbReference>
<dbReference type="InterPro" id="IPR003961">
    <property type="entry name" value="FN3_dom"/>
</dbReference>
<evidence type="ECO:0000259" key="5">
    <source>
        <dbReference type="PROSITE" id="PS50853"/>
    </source>
</evidence>
<dbReference type="SUPFAM" id="SSF49313">
    <property type="entry name" value="Cadherin-like"/>
    <property type="match status" value="1"/>
</dbReference>
<dbReference type="SMART" id="SM00758">
    <property type="entry name" value="PA14"/>
    <property type="match status" value="1"/>
</dbReference>
<feature type="chain" id="PRO_5042603255" evidence="4">
    <location>
        <begin position="22"/>
        <end position="2409"/>
    </location>
</feature>
<dbReference type="InterPro" id="IPR006558">
    <property type="entry name" value="LamG-like"/>
</dbReference>
<dbReference type="PANTHER" id="PTHR44170:SF6">
    <property type="entry name" value="CONTACTIN"/>
    <property type="match status" value="1"/>
</dbReference>
<reference evidence="7" key="1">
    <citation type="submission" date="2023-03" db="EMBL/GenBank/DDBJ databases">
        <title>Andean soil-derived lignocellulolytic bacterial consortium as a source of novel taxa and putative plastic-active enzymes.</title>
        <authorList>
            <person name="Diaz-Garcia L."/>
            <person name="Chuvochina M."/>
            <person name="Feuerriegel G."/>
            <person name="Bunk B."/>
            <person name="Sproer C."/>
            <person name="Streit W.R."/>
            <person name="Rodriguez L.M."/>
            <person name="Overmann J."/>
            <person name="Jimenez D.J."/>
        </authorList>
    </citation>
    <scope>NUCLEOTIDE SEQUENCE</scope>
    <source>
        <strain evidence="7">MAG 7</strain>
    </source>
</reference>
<evidence type="ECO:0000259" key="6">
    <source>
        <dbReference type="PROSITE" id="PS51820"/>
    </source>
</evidence>
<evidence type="ECO:0000256" key="1">
    <source>
        <dbReference type="ARBA" id="ARBA00022729"/>
    </source>
</evidence>
<dbReference type="Pfam" id="PF07691">
    <property type="entry name" value="PA14"/>
    <property type="match status" value="1"/>
</dbReference>
<dbReference type="GO" id="GO:0016020">
    <property type="term" value="C:membrane"/>
    <property type="evidence" value="ECO:0007669"/>
    <property type="project" value="UniProtKB-SubCell"/>
</dbReference>
<dbReference type="NCBIfam" id="TIGR04183">
    <property type="entry name" value="Por_Secre_tail"/>
    <property type="match status" value="1"/>
</dbReference>
<feature type="domain" description="PA14" evidence="6">
    <location>
        <begin position="682"/>
        <end position="824"/>
    </location>
</feature>
<dbReference type="InterPro" id="IPR013320">
    <property type="entry name" value="ConA-like_dom_sf"/>
</dbReference>
<dbReference type="InterPro" id="IPR029058">
    <property type="entry name" value="AB_hydrolase_fold"/>
</dbReference>
<dbReference type="GO" id="GO:0004553">
    <property type="term" value="F:hydrolase activity, hydrolyzing O-glycosyl compounds"/>
    <property type="evidence" value="ECO:0007669"/>
    <property type="project" value="UniProtKB-ARBA"/>
</dbReference>
<sequence>MKKTLLLTTIGVFFCFAFLQAQNVFNPNDALVRYDANATLGTSTKPNPDILGLQKWVSVAAQGVSTGSGSYDVTSYKAYFININGAKMAFRLKFPKSWANPDSASKKYTIMTFFHGAGEPGCPSNGGVYNNERQMVYGAKLFRDRVDNGQFDGFLFYPQVAVASGCSSDWGAAPYSPYYDLIFRVIDSLAKYARVDVDKTFWDGLSNGGAAVWNVATVYPTRVSKIAPSAAANDKTNTADFVHIPVWFATGGKDNNPTPAWAQETLNTWKNAGADIRYTLYPTLGHSMWNNHWQEADFVPFMNDVHKANPLVFFQRYDWCPDAAINVKIGITPGFAAYEWQKDGVTIATRINSVNTITPGTTSIITYAAGGHEITVNAYGTYRVRFRRTAGGPWSDFSPKPAVIYSKPVTQTPDITVDGLNTKILPAPNGKTTVPLKLPEGYSSYQWYRNDTLLSVNTPVIEAVPGTYKARVVEEFGCGTIFSPEFKVVKSSGSPAPDPAKNLTATAASLTSIQLDWSENPNAGQNETGFEVYRGAQAGGPYTLINVTAADVLGYLDQNVPTGSEFYYVIRAVGTFGAAAVSNEVKSGTDVDILAPTAPPNFRVLSTATNYAFLKWDASTDNVGVLKYDVFVNGVKAYSTSSTSITVPNLDSNKVYTFYAKARDAAGNTSGPSGQVVASTAFTQNGINYKYFEATSYTTLPNFTVLTPIKTGYANTPDLSVRNRDANFSMLWEGYLKVPASATYTFEICSDDGSNLYIGKPYGNPELINHDGAHSNTCKTNTVYLSAGVHPIAVAYFNASGDRALTVSWQNNAGLAKAVIPASAYFRSYDVSANGTAPAAPANLVATGIAFNKMQLTWQHTGANVSGYELLRSIAANGTYLPIATVATTSYIDTNLTANTRYFYKIRAIGPGGESGYTGSYTDAFWKLDGNGSEAHGMTTRNLTLNNLTYVTNDKMEGAGAYTFTGANTSYATVDNSASGSFPSDGGYTQRTVAMWIKTTNANINNKRVLFEFGNSTNGLALRFNGTALQAGIASNSVRANISQSSLSGVSGWQAGGWNHVAVVYDRNILRLYVNGTLLQSNTALSFNSIAAAASNASRFGNNSGTAAGDHAFNEAVTAANGAFSGLMDAIWVINGALSATEINTLKGNTYKPSFDTTLIAPVAPVAPTGLAASLLPGNHAQLTWNDNSGDEQGFEIWRSVGNNTSFRLTTTRPGGATAQQTYTDSGLFANVSYYYKVRAKGAGGNSGYSNEVGVTTPNRVPVFEEVLDHTVQAGTTFTLPVKAVDPDGDALTFTAQNLPYFTSIVPVGNGLVNLVSTTTMWDQGVYNIWLFVDDGHNGKDTVRFTMVVNDNALPVITNIPDLTLTEGQQGSVALKATDLEGNAYINWRIENKPVFATLIDSGNGRASIKLQPGFDANGTYAITVVADDGYGGEARKTFSLTVNDLDPNEKFQLSFMWYTGGTPLWNDVDGRTNTFNTQNLVNVKGQTTAAGITKMGTTPASISGSDGRTTGNNSGVYPDNVMFNELRWGFDVGSNVQDTLRLRVYGLNPAKKFNFVFFGSHTCTWCGFNASTATTYKIGDETASVPFFNNTTVTDTIYQVQPSATGEVIITMIGDPAPNIGGVINALVIDANYDDSTVPAKPAGLAATLQNAGVVLTWQDKAYNEDNYRVYRATVRSGPYTALNPGASNPDAITYTDANTTAQTQYYYYVVGNNKYGVGISSDTVAIKTINKAPVITGVIASQFVKTDATVQDDFTVTDDPGEVLTVTIPNKPAFVTLQSLGSNNYRVIMSPTANDLGWKTITIRAEDDKGGVTTQDISITVSDKNTRSVYVKFGLWDNYAPSPWNNALGYGNAGFSRSNMTDENNQTTTFGFNFVEGWANVDYLGMMTGNNTGVFPDVILRSGILDNVTATRQIRFTGLDDSKRYNLVFVGAHNEGVNAAVRYAAGSISDTLNSRYNSFQTANLNGLQSSGGLITVSMNILTGSTYNALCAIQIEEYASSLAPMAPKNMYAEPADRTVVNLSWSDRTNNEDASGGFQLQRATDSLFTTGVVTYNLAANITTYANTGLSYNTKYWYRVRAKVGGVFTEYSNIAKAVTPQSRVFVNFNFSTGVAAFPWNNLTTAPNLQETFNNLGNESGQPSGISLAIEEVFNGENIAGVQTGNNSGIVPDKVLESCFWIDNTQLSTIRVSNLNQSKRYRFGFIGSMGNVMWYAGNYAATYTINGRTVYLNSWMNSTKIVYIGDVVPDANGDVVVQFSTTNEAAWGFNSGMIIEAYDDAQGGNQLNVVMPGQLAETGEQTLAVVPTEDLAVKKEETRTITAIRTYPNPFQDVVNIDFNNASASNQITVDVYDLGGALMYRKNYDKMPAGANTLRLNTGDVNLGVGVYMITLRVNGKVAHAAKMIRSVTK</sequence>
<dbReference type="Pfam" id="PF00041">
    <property type="entry name" value="fn3"/>
    <property type="match status" value="1"/>
</dbReference>
<feature type="domain" description="Fibronectin type-III" evidence="5">
    <location>
        <begin position="2007"/>
        <end position="2101"/>
    </location>
</feature>
<dbReference type="Gene3D" id="3.40.50.1820">
    <property type="entry name" value="alpha/beta hydrolase"/>
    <property type="match status" value="1"/>
</dbReference>
<dbReference type="InterPro" id="IPR036116">
    <property type="entry name" value="FN3_sf"/>
</dbReference>
<dbReference type="SUPFAM" id="SSF49265">
    <property type="entry name" value="Fibronectin type III"/>
    <property type="match status" value="4"/>
</dbReference>
<evidence type="ECO:0000256" key="4">
    <source>
        <dbReference type="SAM" id="SignalP"/>
    </source>
</evidence>
<dbReference type="Gene3D" id="2.60.120.200">
    <property type="match status" value="1"/>
</dbReference>
<dbReference type="SUPFAM" id="SSF53474">
    <property type="entry name" value="alpha/beta-Hydrolases"/>
    <property type="match status" value="1"/>
</dbReference>
<feature type="domain" description="Fibronectin type-III" evidence="5">
    <location>
        <begin position="499"/>
        <end position="592"/>
    </location>
</feature>
<dbReference type="EMBL" id="CP119311">
    <property type="protein sequence ID" value="WEK36235.1"/>
    <property type="molecule type" value="Genomic_DNA"/>
</dbReference>
<dbReference type="GO" id="GO:0005975">
    <property type="term" value="P:carbohydrate metabolic process"/>
    <property type="evidence" value="ECO:0007669"/>
    <property type="project" value="UniProtKB-ARBA"/>
</dbReference>
<name>A0AAJ5WT07_9BACT</name>
<dbReference type="InterPro" id="IPR015919">
    <property type="entry name" value="Cadherin-like_sf"/>
</dbReference>
<organism evidence="7 8">
    <name type="scientific">Candidatus Pseudobacter hemicellulosilyticus</name>
    <dbReference type="NCBI Taxonomy" id="3121375"/>
    <lineage>
        <taxon>Bacteria</taxon>
        <taxon>Pseudomonadati</taxon>
        <taxon>Bacteroidota</taxon>
        <taxon>Chitinophagia</taxon>
        <taxon>Chitinophagales</taxon>
        <taxon>Chitinophagaceae</taxon>
        <taxon>Pseudobacter</taxon>
    </lineage>
</organism>
<keyword evidence="1 4" id="KW-0732">Signal</keyword>
<dbReference type="Pfam" id="PF18962">
    <property type="entry name" value="Por_Secre_tail"/>
    <property type="match status" value="1"/>
</dbReference>
<evidence type="ECO:0000256" key="3">
    <source>
        <dbReference type="SAM" id="MobiDB-lite"/>
    </source>
</evidence>
<dbReference type="GO" id="GO:0098609">
    <property type="term" value="P:cell-cell adhesion"/>
    <property type="evidence" value="ECO:0007669"/>
    <property type="project" value="TreeGrafter"/>
</dbReference>
<evidence type="ECO:0000313" key="7">
    <source>
        <dbReference type="EMBL" id="WEK36235.1"/>
    </source>
</evidence>
<dbReference type="Proteomes" id="UP001220610">
    <property type="component" value="Chromosome"/>
</dbReference>
<dbReference type="PANTHER" id="PTHR44170">
    <property type="entry name" value="PROTEIN SIDEKICK"/>
    <property type="match status" value="1"/>
</dbReference>
<feature type="signal peptide" evidence="4">
    <location>
        <begin position="1"/>
        <end position="21"/>
    </location>
</feature>
<evidence type="ECO:0000313" key="8">
    <source>
        <dbReference type="Proteomes" id="UP001220610"/>
    </source>
</evidence>
<dbReference type="Gene3D" id="3.90.182.10">
    <property type="entry name" value="Toxin - Anthrax Protective Antigen,domain 1"/>
    <property type="match status" value="1"/>
</dbReference>
<dbReference type="Pfam" id="PF13385">
    <property type="entry name" value="Laminin_G_3"/>
    <property type="match status" value="1"/>
</dbReference>
<gene>
    <name evidence="7" type="ORF">P0Y53_01875</name>
</gene>
<protein>
    <submittedName>
        <fullName evidence="7">PA14 domain-containing protein</fullName>
    </submittedName>
</protein>
<dbReference type="InterPro" id="IPR011658">
    <property type="entry name" value="PA14_dom"/>
</dbReference>
<dbReference type="SUPFAM" id="SSF56988">
    <property type="entry name" value="Anthrax protective antigen"/>
    <property type="match status" value="1"/>
</dbReference>
<dbReference type="PROSITE" id="PS51820">
    <property type="entry name" value="PA14"/>
    <property type="match status" value="1"/>
</dbReference>
<accession>A0AAJ5WT07</accession>
<dbReference type="Gene3D" id="2.60.40.10">
    <property type="entry name" value="Immunoglobulins"/>
    <property type="match status" value="9"/>
</dbReference>
<feature type="region of interest" description="Disordered" evidence="3">
    <location>
        <begin position="1495"/>
        <end position="1515"/>
    </location>
</feature>
<evidence type="ECO:0000256" key="2">
    <source>
        <dbReference type="ARBA" id="ARBA00023157"/>
    </source>
</evidence>
<dbReference type="SMART" id="SM00060">
    <property type="entry name" value="FN3"/>
    <property type="match status" value="6"/>
</dbReference>
<dbReference type="CDD" id="cd00063">
    <property type="entry name" value="FN3"/>
    <property type="match status" value="6"/>
</dbReference>
<dbReference type="InterPro" id="IPR037524">
    <property type="entry name" value="PA14/GLEYA"/>
</dbReference>